<dbReference type="AlphaFoldDB" id="A0A0K2VKI4"/>
<evidence type="ECO:0000313" key="1">
    <source>
        <dbReference type="EMBL" id="CDW50496.1"/>
    </source>
</evidence>
<dbReference type="EMBL" id="HACA01033135">
    <property type="protein sequence ID" value="CDW50496.1"/>
    <property type="molecule type" value="Transcribed_RNA"/>
</dbReference>
<proteinExistence type="predicted"/>
<accession>A0A0K2VKI4</accession>
<sequence>MRKLETTLSTQSFLALVPQSPTAFTFSIYIEST</sequence>
<name>A0A0K2VKI4_LEPSM</name>
<protein>
    <submittedName>
        <fullName evidence="1">Uncharacterized protein</fullName>
    </submittedName>
</protein>
<organism evidence="1">
    <name type="scientific">Lepeophtheirus salmonis</name>
    <name type="common">Salmon louse</name>
    <name type="synonym">Caligus salmonis</name>
    <dbReference type="NCBI Taxonomy" id="72036"/>
    <lineage>
        <taxon>Eukaryota</taxon>
        <taxon>Metazoa</taxon>
        <taxon>Ecdysozoa</taxon>
        <taxon>Arthropoda</taxon>
        <taxon>Crustacea</taxon>
        <taxon>Multicrustacea</taxon>
        <taxon>Hexanauplia</taxon>
        <taxon>Copepoda</taxon>
        <taxon>Siphonostomatoida</taxon>
        <taxon>Caligidae</taxon>
        <taxon>Lepeophtheirus</taxon>
    </lineage>
</organism>
<reference evidence="1" key="1">
    <citation type="submission" date="2014-05" db="EMBL/GenBank/DDBJ databases">
        <authorList>
            <person name="Chronopoulou M."/>
        </authorList>
    </citation>
    <scope>NUCLEOTIDE SEQUENCE</scope>
    <source>
        <tissue evidence="1">Whole organism</tissue>
    </source>
</reference>